<dbReference type="PANTHER" id="PTHR12126">
    <property type="entry name" value="NADH-UBIQUINONE OXIDOREDUCTASE 39 KDA SUBUNIT-RELATED"/>
    <property type="match status" value="1"/>
</dbReference>
<dbReference type="Pfam" id="PF13460">
    <property type="entry name" value="NAD_binding_10"/>
    <property type="match status" value="1"/>
</dbReference>
<dbReference type="PANTHER" id="PTHR12126:SF11">
    <property type="entry name" value="NADH DEHYDROGENASE [UBIQUINONE] 1 ALPHA SUBCOMPLEX SUBUNIT 9, MITOCHONDRIAL"/>
    <property type="match status" value="1"/>
</dbReference>
<dbReference type="Proteomes" id="UP000703038">
    <property type="component" value="Unassembled WGS sequence"/>
</dbReference>
<dbReference type="InterPro" id="IPR051207">
    <property type="entry name" value="ComplexI_NDUFA9_subunit"/>
</dbReference>
<dbReference type="Gene3D" id="3.40.50.720">
    <property type="entry name" value="NAD(P)-binding Rossmann-like Domain"/>
    <property type="match status" value="1"/>
</dbReference>
<dbReference type="InterPro" id="IPR016040">
    <property type="entry name" value="NAD(P)-bd_dom"/>
</dbReference>
<evidence type="ECO:0000256" key="1">
    <source>
        <dbReference type="SAM" id="MobiDB-lite"/>
    </source>
</evidence>
<feature type="domain" description="NAD(P)-binding" evidence="2">
    <location>
        <begin position="7"/>
        <end position="114"/>
    </location>
</feature>
<protein>
    <submittedName>
        <fullName evidence="3">Uncharacterized protein YbjT (DUF2867 family)</fullName>
    </submittedName>
</protein>
<dbReference type="EMBL" id="JAFBBK010000001">
    <property type="protein sequence ID" value="MBM7417174.1"/>
    <property type="molecule type" value="Genomic_DNA"/>
</dbReference>
<feature type="region of interest" description="Disordered" evidence="1">
    <location>
        <begin position="297"/>
        <end position="330"/>
    </location>
</feature>
<evidence type="ECO:0000313" key="3">
    <source>
        <dbReference type="EMBL" id="MBM7417174.1"/>
    </source>
</evidence>
<sequence length="353" mass="37807">MRILVTGSTGYIGSRLVPILLGDGHDVLAAMRDDSKASSFSWGDDVTPVHFDITDEKSIDAALDGADAVVYLVHSMDDGDFVTKDREAAQAVAHAAEKHGVGRIVYLSGHVPDDDEDLSDHIRSRLQVEEVFLNSSVPATVFRAAIILGSGSTSFELVRRMVERLPVTPVPSWMVKKVQPIATTDVLHIIAAALGDDPIPGSYDIGGTEVLTYPELLTRYATVAELSRPQFRVPLVPTPIVGRAVAAITQMPPGTVISLVDSLHHDMIVRRGNAATDTFAHAVDSLVGIDESIRRSLTASSHDGTDAEGTTDPQSAADTDPSWAGGVVSIDRDGRVRHDVSGRFSRALLHPRS</sequence>
<dbReference type="RefSeq" id="WP_204869817.1">
    <property type="nucleotide sequence ID" value="NZ_JAFBBK010000001.1"/>
</dbReference>
<comment type="caution">
    <text evidence="3">The sequence shown here is derived from an EMBL/GenBank/DDBJ whole genome shotgun (WGS) entry which is preliminary data.</text>
</comment>
<dbReference type="SUPFAM" id="SSF51735">
    <property type="entry name" value="NAD(P)-binding Rossmann-fold domains"/>
    <property type="match status" value="1"/>
</dbReference>
<accession>A0ABS2KZ21</accession>
<dbReference type="InterPro" id="IPR036291">
    <property type="entry name" value="NAD(P)-bd_dom_sf"/>
</dbReference>
<evidence type="ECO:0000259" key="2">
    <source>
        <dbReference type="Pfam" id="PF13460"/>
    </source>
</evidence>
<proteinExistence type="predicted"/>
<organism evidence="3 4">
    <name type="scientific">Rhodococcoides corynebacterioides</name>
    <dbReference type="NCBI Taxonomy" id="53972"/>
    <lineage>
        <taxon>Bacteria</taxon>
        <taxon>Bacillati</taxon>
        <taxon>Actinomycetota</taxon>
        <taxon>Actinomycetes</taxon>
        <taxon>Mycobacteriales</taxon>
        <taxon>Nocardiaceae</taxon>
        <taxon>Rhodococcoides</taxon>
    </lineage>
</organism>
<gene>
    <name evidence="3" type="ORF">JOE42_003907</name>
</gene>
<reference evidence="3 4" key="1">
    <citation type="submission" date="2021-01" db="EMBL/GenBank/DDBJ databases">
        <title>Genomics of switchgrass bacterial isolates.</title>
        <authorList>
            <person name="Shade A."/>
        </authorList>
    </citation>
    <scope>NUCLEOTIDE SEQUENCE [LARGE SCALE GENOMIC DNA]</scope>
    <source>
        <strain evidence="3 4">PvP111</strain>
    </source>
</reference>
<evidence type="ECO:0000313" key="4">
    <source>
        <dbReference type="Proteomes" id="UP000703038"/>
    </source>
</evidence>
<keyword evidence="4" id="KW-1185">Reference proteome</keyword>
<name>A0ABS2KZ21_9NOCA</name>